<keyword evidence="3" id="KW-1185">Reference proteome</keyword>
<feature type="transmembrane region" description="Helical" evidence="1">
    <location>
        <begin position="258"/>
        <end position="280"/>
    </location>
</feature>
<reference evidence="2 3" key="1">
    <citation type="submission" date="2013-12" db="EMBL/GenBank/DDBJ databases">
        <title>Draft genome of the parsitic nematode Ancylostoma duodenale.</title>
        <authorList>
            <person name="Mitreva M."/>
        </authorList>
    </citation>
    <scope>NUCLEOTIDE SEQUENCE [LARGE SCALE GENOMIC DNA]</scope>
    <source>
        <strain evidence="2 3">Zhejiang</strain>
    </source>
</reference>
<protein>
    <recommendedName>
        <fullName evidence="4">7TM GPCR serpentine receptor class x (Srx) domain-containing protein</fullName>
    </recommendedName>
</protein>
<evidence type="ECO:0000313" key="2">
    <source>
        <dbReference type="EMBL" id="KIH47002.1"/>
    </source>
</evidence>
<dbReference type="InterPro" id="IPR019425">
    <property type="entry name" value="7TM_GPCR_serpentine_rcpt_Srt"/>
</dbReference>
<dbReference type="AlphaFoldDB" id="A0A0C2CAX7"/>
<accession>A0A0C2CAX7</accession>
<feature type="transmembrane region" description="Helical" evidence="1">
    <location>
        <begin position="215"/>
        <end position="238"/>
    </location>
</feature>
<keyword evidence="1" id="KW-1133">Transmembrane helix</keyword>
<dbReference type="SUPFAM" id="SSF81321">
    <property type="entry name" value="Family A G protein-coupled receptor-like"/>
    <property type="match status" value="1"/>
</dbReference>
<feature type="transmembrane region" description="Helical" evidence="1">
    <location>
        <begin position="135"/>
        <end position="158"/>
    </location>
</feature>
<feature type="transmembrane region" description="Helical" evidence="1">
    <location>
        <begin position="51"/>
        <end position="68"/>
    </location>
</feature>
<organism evidence="2 3">
    <name type="scientific">Ancylostoma duodenale</name>
    <dbReference type="NCBI Taxonomy" id="51022"/>
    <lineage>
        <taxon>Eukaryota</taxon>
        <taxon>Metazoa</taxon>
        <taxon>Ecdysozoa</taxon>
        <taxon>Nematoda</taxon>
        <taxon>Chromadorea</taxon>
        <taxon>Rhabditida</taxon>
        <taxon>Rhabditina</taxon>
        <taxon>Rhabditomorpha</taxon>
        <taxon>Strongyloidea</taxon>
        <taxon>Ancylostomatidae</taxon>
        <taxon>Ancylostomatinae</taxon>
        <taxon>Ancylostoma</taxon>
    </lineage>
</organism>
<keyword evidence="1" id="KW-0472">Membrane</keyword>
<keyword evidence="1" id="KW-0812">Transmembrane</keyword>
<dbReference type="EMBL" id="KN768190">
    <property type="protein sequence ID" value="KIH47002.1"/>
    <property type="molecule type" value="Genomic_DNA"/>
</dbReference>
<evidence type="ECO:0000256" key="1">
    <source>
        <dbReference type="SAM" id="Phobius"/>
    </source>
</evidence>
<gene>
    <name evidence="2" type="ORF">ANCDUO_22943</name>
</gene>
<dbReference type="OrthoDB" id="5873245at2759"/>
<feature type="transmembrane region" description="Helical" evidence="1">
    <location>
        <begin position="12"/>
        <end position="30"/>
    </location>
</feature>
<feature type="transmembrane region" description="Helical" evidence="1">
    <location>
        <begin position="170"/>
        <end position="194"/>
    </location>
</feature>
<evidence type="ECO:0008006" key="4">
    <source>
        <dbReference type="Google" id="ProtNLM"/>
    </source>
</evidence>
<sequence>MEPSLVNTVDLPFFFGFFNVGVLSWSKMTIGEELVEKIRMTRCRQVAKKSFSIKIFGLCITCFSRTYMEWFIKYGGDAENIPGYDCKLSDRKPGTKDYVLGTAFIAYGLFAEMIYILDLMVMVKKQHRRLSCYKIMIALGMYDMAAISLNSLLTGYFWVNGTNYCTNPTLMFVAGSVALGLWCGACMNCFVLVINRLLDVWNKDIMQALFKDGRTYVVLLLPLTYSLYFCFFTTPLLFNSDQTAWFFFTFAPEHDPEMYYNYPHTANNLLIVVITCLLYVQYSRVLLRHSKVGSGLSWAQKSFFPTPSYFVLIGHVCWQLGHGFPAIVYLCLNRTIQREALALLGIRKTLTHLKRSISRTPVTDN</sequence>
<name>A0A0C2CAX7_9BILA</name>
<dbReference type="Pfam" id="PF10321">
    <property type="entry name" value="7TM_GPCR_Srt"/>
    <property type="match status" value="2"/>
</dbReference>
<dbReference type="Proteomes" id="UP000054047">
    <property type="component" value="Unassembled WGS sequence"/>
</dbReference>
<evidence type="ECO:0000313" key="3">
    <source>
        <dbReference type="Proteomes" id="UP000054047"/>
    </source>
</evidence>
<proteinExistence type="predicted"/>
<dbReference type="PANTHER" id="PTHR23021:SF11">
    <property type="entry name" value="SERPENTINE RECEPTOR, CLASS T"/>
    <property type="match status" value="1"/>
</dbReference>
<dbReference type="PANTHER" id="PTHR23021">
    <property type="entry name" value="SERPENTINE RECEPTOR, CLASS T"/>
    <property type="match status" value="1"/>
</dbReference>
<feature type="transmembrane region" description="Helical" evidence="1">
    <location>
        <begin position="98"/>
        <end position="123"/>
    </location>
</feature>